<dbReference type="EMBL" id="PZQS01000011">
    <property type="protein sequence ID" value="PVD21711.1"/>
    <property type="molecule type" value="Genomic_DNA"/>
</dbReference>
<dbReference type="SUPFAM" id="SSF103473">
    <property type="entry name" value="MFS general substrate transporter"/>
    <property type="match status" value="1"/>
</dbReference>
<evidence type="ECO:0008006" key="9">
    <source>
        <dbReference type="Google" id="ProtNLM"/>
    </source>
</evidence>
<evidence type="ECO:0000256" key="5">
    <source>
        <dbReference type="ARBA" id="ARBA00023136"/>
    </source>
</evidence>
<feature type="transmembrane region" description="Helical" evidence="6">
    <location>
        <begin position="512"/>
        <end position="532"/>
    </location>
</feature>
<feature type="transmembrane region" description="Helical" evidence="6">
    <location>
        <begin position="305"/>
        <end position="326"/>
    </location>
</feature>
<feature type="transmembrane region" description="Helical" evidence="6">
    <location>
        <begin position="544"/>
        <end position="562"/>
    </location>
</feature>
<dbReference type="GO" id="GO:0008506">
    <property type="term" value="F:sucrose:proton symporter activity"/>
    <property type="evidence" value="ECO:0007669"/>
    <property type="project" value="TreeGrafter"/>
</dbReference>
<dbReference type="InterPro" id="IPR036259">
    <property type="entry name" value="MFS_trans_sf"/>
</dbReference>
<proteinExistence type="predicted"/>
<protein>
    <recommendedName>
        <fullName evidence="9">Major facilitator superfamily (MFS) profile domain-containing protein</fullName>
    </recommendedName>
</protein>
<feature type="transmembrane region" description="Helical" evidence="6">
    <location>
        <begin position="262"/>
        <end position="285"/>
    </location>
</feature>
<evidence type="ECO:0000256" key="4">
    <source>
        <dbReference type="ARBA" id="ARBA00022989"/>
    </source>
</evidence>
<feature type="transmembrane region" description="Helical" evidence="6">
    <location>
        <begin position="107"/>
        <end position="130"/>
    </location>
</feature>
<dbReference type="OMA" id="MIANIQT"/>
<keyword evidence="4 6" id="KW-1133">Transmembrane helix</keyword>
<feature type="transmembrane region" description="Helical" evidence="6">
    <location>
        <begin position="221"/>
        <end position="241"/>
    </location>
</feature>
<dbReference type="OrthoDB" id="6079502at2759"/>
<keyword evidence="8" id="KW-1185">Reference proteome</keyword>
<evidence type="ECO:0000313" key="8">
    <source>
        <dbReference type="Proteomes" id="UP000245119"/>
    </source>
</evidence>
<dbReference type="Proteomes" id="UP000245119">
    <property type="component" value="Linkage Group LG11"/>
</dbReference>
<gene>
    <name evidence="7" type="ORF">C0Q70_17511</name>
</gene>
<feature type="transmembrane region" description="Helical" evidence="6">
    <location>
        <begin position="568"/>
        <end position="590"/>
    </location>
</feature>
<evidence type="ECO:0000313" key="7">
    <source>
        <dbReference type="EMBL" id="PVD21711.1"/>
    </source>
</evidence>
<organism evidence="7 8">
    <name type="scientific">Pomacea canaliculata</name>
    <name type="common">Golden apple snail</name>
    <dbReference type="NCBI Taxonomy" id="400727"/>
    <lineage>
        <taxon>Eukaryota</taxon>
        <taxon>Metazoa</taxon>
        <taxon>Spiralia</taxon>
        <taxon>Lophotrochozoa</taxon>
        <taxon>Mollusca</taxon>
        <taxon>Gastropoda</taxon>
        <taxon>Caenogastropoda</taxon>
        <taxon>Architaenioglossa</taxon>
        <taxon>Ampullarioidea</taxon>
        <taxon>Ampullariidae</taxon>
        <taxon>Pomacea</taxon>
    </lineage>
</organism>
<keyword evidence="3 6" id="KW-0812">Transmembrane</keyword>
<dbReference type="GO" id="GO:0016020">
    <property type="term" value="C:membrane"/>
    <property type="evidence" value="ECO:0007669"/>
    <property type="project" value="UniProtKB-SubCell"/>
</dbReference>
<reference evidence="7 8" key="1">
    <citation type="submission" date="2018-04" db="EMBL/GenBank/DDBJ databases">
        <title>The genome of golden apple snail Pomacea canaliculata provides insight into stress tolerance and invasive adaptation.</title>
        <authorList>
            <person name="Liu C."/>
            <person name="Liu B."/>
            <person name="Ren Y."/>
            <person name="Zhang Y."/>
            <person name="Wang H."/>
            <person name="Li S."/>
            <person name="Jiang F."/>
            <person name="Yin L."/>
            <person name="Zhang G."/>
            <person name="Qian W."/>
            <person name="Fan W."/>
        </authorList>
    </citation>
    <scope>NUCLEOTIDE SEQUENCE [LARGE SCALE GENOMIC DNA]</scope>
    <source>
        <strain evidence="7">SZHN2017</strain>
        <tissue evidence="7">Muscle</tissue>
    </source>
</reference>
<evidence type="ECO:0000256" key="2">
    <source>
        <dbReference type="ARBA" id="ARBA00022448"/>
    </source>
</evidence>
<keyword evidence="5 6" id="KW-0472">Membrane</keyword>
<feature type="transmembrane region" description="Helical" evidence="6">
    <location>
        <begin position="460"/>
        <end position="481"/>
    </location>
</feature>
<comment type="subcellular location">
    <subcellularLocation>
        <location evidence="1">Membrane</location>
        <topology evidence="1">Multi-pass membrane protein</topology>
    </subcellularLocation>
</comment>
<feature type="transmembrane region" description="Helical" evidence="6">
    <location>
        <begin position="64"/>
        <end position="86"/>
    </location>
</feature>
<accession>A0A2T7NKM9</accession>
<evidence type="ECO:0000256" key="6">
    <source>
        <dbReference type="SAM" id="Phobius"/>
    </source>
</evidence>
<evidence type="ECO:0000256" key="1">
    <source>
        <dbReference type="ARBA" id="ARBA00004141"/>
    </source>
</evidence>
<dbReference type="Gene3D" id="1.20.1250.20">
    <property type="entry name" value="MFS general substrate transporter like domains"/>
    <property type="match status" value="1"/>
</dbReference>
<evidence type="ECO:0000256" key="3">
    <source>
        <dbReference type="ARBA" id="ARBA00022692"/>
    </source>
</evidence>
<comment type="caution">
    <text evidence="7">The sequence shown here is derived from an EMBL/GenBank/DDBJ whole genome shotgun (WGS) entry which is preliminary data.</text>
</comment>
<sequence length="666" mass="71572">MSPRQKVEETEIQLSFRQTEVPRAVYEEKGLGYLHKIRLAVGMLPSDGAAFFEHLYMLPVLQTLGTPVALVTLPGCISASLAMLTLPVYGRFIDKGSNPRRRKRPAVVCAVALLGLGLTFILLANALHIWGQGPSHRPPPIPDHHNLTVTGNATAENFSKTALVGKDFENGTVQESTIADLAYVLHDEVSSGNASSDASGRRLQTDIITEDQDVAGDQSGFGLPPLALIAVLGFVLIDWGYDMTNVSVKTYMISYSPRMDHVSLLVLGVLMASVGGCCTAVTGLIDLGSLITDAPWVAQVCKQAVVQVSILIALTVVCTLCSVLSAPQQQYWDHIPPEGGTDAVEHVARGGNDGAGQEGDEGSVMVVEHSTLTTDMQENLIMATASPADVLGLSTSTQVDHPLLARSISVRFHHFNDKSDIKESIAASSRKSYNTISLSQTTISNSTRETRKRCRWPSRATFNLAILMTSSFFTSCGNFVYNITMIDYLGKVVFGGDPREGNPKQELYQQGVQTGSLGLLITNIVYMIFSLVHHKVLSTLGPKVEYLGVSVAMVSLLLIYWLTNSLAAFYVTSGVMGLSRAVLNTIPFMVANEQCQKETETLSGKGSHPPVGSILGLVTCAMPCAWLVVSAITGPLMDVTGEPAAPLLFGIVCVVFGAALFPCYRF</sequence>
<dbReference type="PANTHER" id="PTHR19432:SF35">
    <property type="entry name" value="SOLUTE CARRIER FAMILY 45 MEMBER 3 ISOFORM X1"/>
    <property type="match status" value="1"/>
</dbReference>
<name>A0A2T7NKM9_POMCA</name>
<dbReference type="AlphaFoldDB" id="A0A2T7NKM9"/>
<feature type="transmembrane region" description="Helical" evidence="6">
    <location>
        <begin position="611"/>
        <end position="632"/>
    </location>
</feature>
<keyword evidence="2" id="KW-0813">Transport</keyword>
<dbReference type="PANTHER" id="PTHR19432">
    <property type="entry name" value="SUGAR TRANSPORTER"/>
    <property type="match status" value="1"/>
</dbReference>
<feature type="transmembrane region" description="Helical" evidence="6">
    <location>
        <begin position="644"/>
        <end position="664"/>
    </location>
</feature>